<feature type="region of interest" description="Disordered" evidence="1">
    <location>
        <begin position="105"/>
        <end position="135"/>
    </location>
</feature>
<gene>
    <name evidence="2" type="ORF">PGLA1383_LOCUS15246</name>
</gene>
<protein>
    <submittedName>
        <fullName evidence="2">Uncharacterized protein</fullName>
    </submittedName>
</protein>
<evidence type="ECO:0000313" key="2">
    <source>
        <dbReference type="EMBL" id="CAE8596785.1"/>
    </source>
</evidence>
<feature type="region of interest" description="Disordered" evidence="1">
    <location>
        <begin position="269"/>
        <end position="291"/>
    </location>
</feature>
<proteinExistence type="predicted"/>
<feature type="compositionally biased region" description="Polar residues" evidence="1">
    <location>
        <begin position="520"/>
        <end position="533"/>
    </location>
</feature>
<evidence type="ECO:0000313" key="3">
    <source>
        <dbReference type="Proteomes" id="UP000654075"/>
    </source>
</evidence>
<feature type="region of interest" description="Disordered" evidence="1">
    <location>
        <begin position="1"/>
        <end position="58"/>
    </location>
</feature>
<feature type="compositionally biased region" description="Basic and acidic residues" evidence="1">
    <location>
        <begin position="125"/>
        <end position="135"/>
    </location>
</feature>
<sequence>MELGLEIGSRKRIAHSTPQGDESFKATVGGGASSTGGGRGEPFQIWSPRTNGATTPAALGASNGLAKGGASGAASVGFSRGISDASSIGEDFGFRRSVSLQLRPAGISSVPSPRSPRRGQLSENGFHRDEPPPDVRVRALSNDAVHRRSLGIYACLDSSFSDSDAAMTQRDKFLINAPRQRRPSQQRSLGVGRALLLEQSAAALDREKSNGEALEDAKEAGEYQKPTYKKHVKGLFDGGGAEVDGGGDLANGFNRRPTDECLRTALGTKQKGRKNDGAIFRDTGGPGPWDALPDGCKPLRDHWGKLSPRLISDVASEATIEPPFATENNALPNPPPSARSRRSSAPELLPYGSESDVPAPSRAPPADSVPLGLTMPPPSALALGHYDVGRREGRLAVSGMPFGGDRDRQIGQQAIQDNSVSALDRSMEASLALGGRVSAAASPRYLAEFADAAAAAAAAVSSRSMLAGGAMSPRHSATPQLALSAAERAEKQLTLSAGMRTTRPRARSQGPDRPSGEPLMSSTFVERQRQTTPLRGGSQRLASGAGHAVGHVARGSTSPIKGIGFGSSSARESMFL</sequence>
<keyword evidence="3" id="KW-1185">Reference proteome</keyword>
<feature type="region of interest" description="Disordered" evidence="1">
    <location>
        <begin position="323"/>
        <end position="373"/>
    </location>
</feature>
<feature type="compositionally biased region" description="Gly residues" evidence="1">
    <location>
        <begin position="28"/>
        <end position="40"/>
    </location>
</feature>
<feature type="region of interest" description="Disordered" evidence="1">
    <location>
        <begin position="494"/>
        <end position="542"/>
    </location>
</feature>
<organism evidence="2 3">
    <name type="scientific">Polarella glacialis</name>
    <name type="common">Dinoflagellate</name>
    <dbReference type="NCBI Taxonomy" id="89957"/>
    <lineage>
        <taxon>Eukaryota</taxon>
        <taxon>Sar</taxon>
        <taxon>Alveolata</taxon>
        <taxon>Dinophyceae</taxon>
        <taxon>Suessiales</taxon>
        <taxon>Suessiaceae</taxon>
        <taxon>Polarella</taxon>
    </lineage>
</organism>
<reference evidence="2" key="1">
    <citation type="submission" date="2021-02" db="EMBL/GenBank/DDBJ databases">
        <authorList>
            <person name="Dougan E. K."/>
            <person name="Rhodes N."/>
            <person name="Thang M."/>
            <person name="Chan C."/>
        </authorList>
    </citation>
    <scope>NUCLEOTIDE SEQUENCE</scope>
</reference>
<dbReference type="Proteomes" id="UP000654075">
    <property type="component" value="Unassembled WGS sequence"/>
</dbReference>
<dbReference type="OrthoDB" id="429770at2759"/>
<dbReference type="EMBL" id="CAJNNV010008921">
    <property type="protein sequence ID" value="CAE8596785.1"/>
    <property type="molecule type" value="Genomic_DNA"/>
</dbReference>
<dbReference type="AlphaFoldDB" id="A0A813E928"/>
<name>A0A813E928_POLGL</name>
<accession>A0A813E928</accession>
<comment type="caution">
    <text evidence="2">The sequence shown here is derived from an EMBL/GenBank/DDBJ whole genome shotgun (WGS) entry which is preliminary data.</text>
</comment>
<feature type="non-terminal residue" evidence="2">
    <location>
        <position position="1"/>
    </location>
</feature>
<evidence type="ECO:0000256" key="1">
    <source>
        <dbReference type="SAM" id="MobiDB-lite"/>
    </source>
</evidence>